<proteinExistence type="predicted"/>
<dbReference type="EMBL" id="BKCJ010000345">
    <property type="protein sequence ID" value="GEU32356.1"/>
    <property type="molecule type" value="Genomic_DNA"/>
</dbReference>
<name>A0A6L2J690_TANCI</name>
<sequence length="286" mass="32301">MVVESKRCEEGALENRQDGSICTMESTFAAEGTNLCRQLDQWCNCPPNHFLLDLEWERVTKMIRKEFDGVAFILQSLSYASCLRDHDVVHKVRDSKWIGGVNIPIEASEEHSIGKHHHVALGLGDNSFGWSWSGHMRFDSATTNLYCIRYIDIGFKGVWMGQISRHLESAGISTFTDNLIPAHKSYEYRDDSMVTAISIGSDILLYVGLSSWAVLSWMSRHFSCWKNEKSKSVWVFANFTGVCFNRFSTGTGFWDCYTVFDCDDDTFMVLLQVSSCDESSNGVGVA</sequence>
<gene>
    <name evidence="1" type="ORF">Tci_004334</name>
</gene>
<reference evidence="1" key="1">
    <citation type="journal article" date="2019" name="Sci. Rep.">
        <title>Draft genome of Tanacetum cinerariifolium, the natural source of mosquito coil.</title>
        <authorList>
            <person name="Yamashiro T."/>
            <person name="Shiraishi A."/>
            <person name="Satake H."/>
            <person name="Nakayama K."/>
        </authorList>
    </citation>
    <scope>NUCLEOTIDE SEQUENCE</scope>
</reference>
<evidence type="ECO:0000313" key="1">
    <source>
        <dbReference type="EMBL" id="GEU32356.1"/>
    </source>
</evidence>
<protein>
    <submittedName>
        <fullName evidence="1">Uncharacterized protein</fullName>
    </submittedName>
</protein>
<organism evidence="1">
    <name type="scientific">Tanacetum cinerariifolium</name>
    <name type="common">Dalmatian daisy</name>
    <name type="synonym">Chrysanthemum cinerariifolium</name>
    <dbReference type="NCBI Taxonomy" id="118510"/>
    <lineage>
        <taxon>Eukaryota</taxon>
        <taxon>Viridiplantae</taxon>
        <taxon>Streptophyta</taxon>
        <taxon>Embryophyta</taxon>
        <taxon>Tracheophyta</taxon>
        <taxon>Spermatophyta</taxon>
        <taxon>Magnoliopsida</taxon>
        <taxon>eudicotyledons</taxon>
        <taxon>Gunneridae</taxon>
        <taxon>Pentapetalae</taxon>
        <taxon>asterids</taxon>
        <taxon>campanulids</taxon>
        <taxon>Asterales</taxon>
        <taxon>Asteraceae</taxon>
        <taxon>Asteroideae</taxon>
        <taxon>Anthemideae</taxon>
        <taxon>Anthemidinae</taxon>
        <taxon>Tanacetum</taxon>
    </lineage>
</organism>
<accession>A0A6L2J690</accession>
<dbReference type="AlphaFoldDB" id="A0A6L2J690"/>
<comment type="caution">
    <text evidence="1">The sequence shown here is derived from an EMBL/GenBank/DDBJ whole genome shotgun (WGS) entry which is preliminary data.</text>
</comment>